<protein>
    <submittedName>
        <fullName evidence="1">Uncharacterized protein</fullName>
    </submittedName>
</protein>
<reference evidence="1" key="1">
    <citation type="journal article" date="2023" name="G3 (Bethesda)">
        <title>A reference genome for the long-term kleptoplast-retaining sea slug Elysia crispata morphotype clarki.</title>
        <authorList>
            <person name="Eastman K.E."/>
            <person name="Pendleton A.L."/>
            <person name="Shaikh M.A."/>
            <person name="Suttiyut T."/>
            <person name="Ogas R."/>
            <person name="Tomko P."/>
            <person name="Gavelis G."/>
            <person name="Widhalm J.R."/>
            <person name="Wisecaver J.H."/>
        </authorList>
    </citation>
    <scope>NUCLEOTIDE SEQUENCE</scope>
    <source>
        <strain evidence="1">ECLA1</strain>
    </source>
</reference>
<evidence type="ECO:0000313" key="1">
    <source>
        <dbReference type="EMBL" id="KAK3756750.1"/>
    </source>
</evidence>
<evidence type="ECO:0000313" key="2">
    <source>
        <dbReference type="Proteomes" id="UP001283361"/>
    </source>
</evidence>
<comment type="caution">
    <text evidence="1">The sequence shown here is derived from an EMBL/GenBank/DDBJ whole genome shotgun (WGS) entry which is preliminary data.</text>
</comment>
<proteinExistence type="predicted"/>
<keyword evidence="2" id="KW-1185">Reference proteome</keyword>
<dbReference type="AlphaFoldDB" id="A0AAE1D4Q6"/>
<dbReference type="EMBL" id="JAWDGP010005477">
    <property type="protein sequence ID" value="KAK3756750.1"/>
    <property type="molecule type" value="Genomic_DNA"/>
</dbReference>
<name>A0AAE1D4Q6_9GAST</name>
<organism evidence="1 2">
    <name type="scientific">Elysia crispata</name>
    <name type="common">lettuce slug</name>
    <dbReference type="NCBI Taxonomy" id="231223"/>
    <lineage>
        <taxon>Eukaryota</taxon>
        <taxon>Metazoa</taxon>
        <taxon>Spiralia</taxon>
        <taxon>Lophotrochozoa</taxon>
        <taxon>Mollusca</taxon>
        <taxon>Gastropoda</taxon>
        <taxon>Heterobranchia</taxon>
        <taxon>Euthyneura</taxon>
        <taxon>Panpulmonata</taxon>
        <taxon>Sacoglossa</taxon>
        <taxon>Placobranchoidea</taxon>
        <taxon>Plakobranchidae</taxon>
        <taxon>Elysia</taxon>
    </lineage>
</organism>
<sequence>MATAGFLGSKIKAKTSKTMDWFDGKESVLQEQLVSLARRRADVLRKRKKEIERGVDEEIEGRMREVAQARTSESKKQVDKDVRKAFEEKNVDAAIFQEIHGMQQEQL</sequence>
<accession>A0AAE1D4Q6</accession>
<gene>
    <name evidence="1" type="ORF">RRG08_018472</name>
</gene>
<dbReference type="Proteomes" id="UP001283361">
    <property type="component" value="Unassembled WGS sequence"/>
</dbReference>